<dbReference type="Proteomes" id="UP000216947">
    <property type="component" value="Unassembled WGS sequence"/>
</dbReference>
<feature type="domain" description="Reductase C-terminal" evidence="6">
    <location>
        <begin position="317"/>
        <end position="399"/>
    </location>
</feature>
<evidence type="ECO:0000256" key="2">
    <source>
        <dbReference type="ARBA" id="ARBA00022630"/>
    </source>
</evidence>
<proteinExistence type="predicted"/>
<evidence type="ECO:0000259" key="6">
    <source>
        <dbReference type="Pfam" id="PF14759"/>
    </source>
</evidence>
<evidence type="ECO:0000256" key="4">
    <source>
        <dbReference type="ARBA" id="ARBA00023002"/>
    </source>
</evidence>
<dbReference type="InterPro" id="IPR023753">
    <property type="entry name" value="FAD/NAD-binding_dom"/>
</dbReference>
<dbReference type="InterPro" id="IPR016156">
    <property type="entry name" value="FAD/NAD-linked_Rdtase_dimer_sf"/>
</dbReference>
<keyword evidence="8" id="KW-1185">Reference proteome</keyword>
<dbReference type="PANTHER" id="PTHR43557">
    <property type="entry name" value="APOPTOSIS-INDUCING FACTOR 1"/>
    <property type="match status" value="1"/>
</dbReference>
<evidence type="ECO:0000313" key="7">
    <source>
        <dbReference type="EMBL" id="OZI24925.1"/>
    </source>
</evidence>
<dbReference type="GO" id="GO:0005737">
    <property type="term" value="C:cytoplasm"/>
    <property type="evidence" value="ECO:0007669"/>
    <property type="project" value="TreeGrafter"/>
</dbReference>
<dbReference type="Gene3D" id="3.50.50.60">
    <property type="entry name" value="FAD/NAD(P)-binding domain"/>
    <property type="match status" value="2"/>
</dbReference>
<dbReference type="SUPFAM" id="SSF51905">
    <property type="entry name" value="FAD/NAD(P)-binding domain"/>
    <property type="match status" value="2"/>
</dbReference>
<dbReference type="RefSeq" id="WP_094796207.1">
    <property type="nucleotide sequence ID" value="NZ_NEVI01000006.1"/>
</dbReference>
<evidence type="ECO:0000256" key="3">
    <source>
        <dbReference type="ARBA" id="ARBA00022827"/>
    </source>
</evidence>
<organism evidence="7 8">
    <name type="scientific">Bordetella genomosp. 7</name>
    <dbReference type="NCBI Taxonomy" id="1416805"/>
    <lineage>
        <taxon>Bacteria</taxon>
        <taxon>Pseudomonadati</taxon>
        <taxon>Pseudomonadota</taxon>
        <taxon>Betaproteobacteria</taxon>
        <taxon>Burkholderiales</taxon>
        <taxon>Alcaligenaceae</taxon>
        <taxon>Bordetella</taxon>
    </lineage>
</organism>
<evidence type="ECO:0000259" key="5">
    <source>
        <dbReference type="Pfam" id="PF07992"/>
    </source>
</evidence>
<dbReference type="Gene3D" id="3.30.390.30">
    <property type="match status" value="1"/>
</dbReference>
<reference evidence="8" key="1">
    <citation type="submission" date="2017-05" db="EMBL/GenBank/DDBJ databases">
        <title>Complete and WGS of Bordetella genogroups.</title>
        <authorList>
            <person name="Spilker T."/>
            <person name="Lipuma J."/>
        </authorList>
    </citation>
    <scope>NUCLEOTIDE SEQUENCE [LARGE SCALE GENOMIC DNA]</scope>
    <source>
        <strain evidence="8">AU18089</strain>
    </source>
</reference>
<evidence type="ECO:0000256" key="1">
    <source>
        <dbReference type="ARBA" id="ARBA00001974"/>
    </source>
</evidence>
<keyword evidence="3" id="KW-0274">FAD</keyword>
<dbReference type="SUPFAM" id="SSF55424">
    <property type="entry name" value="FAD/NAD-linked reductases, dimerisation (C-terminal) domain"/>
    <property type="match status" value="1"/>
</dbReference>
<dbReference type="InterPro" id="IPR050446">
    <property type="entry name" value="FAD-oxidoreductase/Apoptosis"/>
</dbReference>
<name>A0A261RIZ3_9BORD</name>
<gene>
    <name evidence="7" type="ORF">CAL19_05425</name>
</gene>
<feature type="domain" description="FAD/NAD(P)-binding" evidence="5">
    <location>
        <begin position="3"/>
        <end position="297"/>
    </location>
</feature>
<dbReference type="InterPro" id="IPR036188">
    <property type="entry name" value="FAD/NAD-bd_sf"/>
</dbReference>
<dbReference type="Pfam" id="PF14759">
    <property type="entry name" value="Reductase_C"/>
    <property type="match status" value="1"/>
</dbReference>
<keyword evidence="4" id="KW-0560">Oxidoreductase</keyword>
<protein>
    <submittedName>
        <fullName evidence="7">Ferredoxin reductase</fullName>
    </submittedName>
</protein>
<accession>A0A261RIZ3</accession>
<evidence type="ECO:0000313" key="8">
    <source>
        <dbReference type="Proteomes" id="UP000216947"/>
    </source>
</evidence>
<dbReference type="EMBL" id="NEVK01000003">
    <property type="protein sequence ID" value="OZI24925.1"/>
    <property type="molecule type" value="Genomic_DNA"/>
</dbReference>
<comment type="cofactor">
    <cofactor evidence="1">
        <name>FAD</name>
        <dbReference type="ChEBI" id="CHEBI:57692"/>
    </cofactor>
</comment>
<keyword evidence="2" id="KW-0285">Flavoprotein</keyword>
<dbReference type="PRINTS" id="PR00411">
    <property type="entry name" value="PNDRDTASEI"/>
</dbReference>
<dbReference type="Pfam" id="PF07992">
    <property type="entry name" value="Pyr_redox_2"/>
    <property type="match status" value="1"/>
</dbReference>
<comment type="caution">
    <text evidence="7">The sequence shown here is derived from an EMBL/GenBank/DDBJ whole genome shotgun (WGS) entry which is preliminary data.</text>
</comment>
<sequence length="401" mass="42735">MQRIVIVGGGHAASQLCASLAEAGLRTGVTLVSAEAHLPYHRPPLSKGYLKDPQAEPQLLRPESAYEGMTLHLRTRAEHIDAEARKVTLSDGRVLPYDALVLATGTRPRRLPGLPAALDNLHYLRTIDDALRLRVSLAEAKSVTVLGGGFIGLEIAATAAALGKRVTVFEMADRLLARAVSPDVSEHVANTLLQAGITLQRNCGPIEFLCQQQRVDALICQGETHAADLLVAGIGAEPDTALAQSAGLAIDNGIAVDGHMRTSAAHIYAIGDCVSFPYARWNRRLRLESVQNANDQARTLAALLAGQQPAPYAALPWFWSDLGSLRLQMAGLAPQGAECVTRPGAKPGSFSILHFAQGRLACVESINAPVDHIAARKLLEKDQLPDQAVLADPAIPLKAHL</sequence>
<dbReference type="PRINTS" id="PR00368">
    <property type="entry name" value="FADPNR"/>
</dbReference>
<dbReference type="GO" id="GO:0016651">
    <property type="term" value="F:oxidoreductase activity, acting on NAD(P)H"/>
    <property type="evidence" value="ECO:0007669"/>
    <property type="project" value="TreeGrafter"/>
</dbReference>
<dbReference type="PANTHER" id="PTHR43557:SF2">
    <property type="entry name" value="RIESKE DOMAIN-CONTAINING PROTEIN-RELATED"/>
    <property type="match status" value="1"/>
</dbReference>
<dbReference type="InterPro" id="IPR028202">
    <property type="entry name" value="Reductase_C"/>
</dbReference>
<dbReference type="AlphaFoldDB" id="A0A261RIZ3"/>
<dbReference type="OrthoDB" id="9769238at2"/>